<organism evidence="2 3">
    <name type="scientific">Rhodococcus koreensis</name>
    <dbReference type="NCBI Taxonomy" id="99653"/>
    <lineage>
        <taxon>Bacteria</taxon>
        <taxon>Bacillati</taxon>
        <taxon>Actinomycetota</taxon>
        <taxon>Actinomycetes</taxon>
        <taxon>Mycobacteriales</taxon>
        <taxon>Nocardiaceae</taxon>
        <taxon>Rhodococcus</taxon>
    </lineage>
</organism>
<feature type="region of interest" description="Disordered" evidence="1">
    <location>
        <begin position="1"/>
        <end position="26"/>
    </location>
</feature>
<accession>A0A1H4M588</accession>
<evidence type="ECO:0000313" key="3">
    <source>
        <dbReference type="Proteomes" id="UP000183561"/>
    </source>
</evidence>
<dbReference type="EMBL" id="FNSV01000005">
    <property type="protein sequence ID" value="SEB78211.1"/>
    <property type="molecule type" value="Genomic_DNA"/>
</dbReference>
<protein>
    <submittedName>
        <fullName evidence="2">Uncharacterized protein</fullName>
    </submittedName>
</protein>
<feature type="compositionally biased region" description="Basic and acidic residues" evidence="1">
    <location>
        <begin position="13"/>
        <end position="26"/>
    </location>
</feature>
<evidence type="ECO:0000256" key="1">
    <source>
        <dbReference type="SAM" id="MobiDB-lite"/>
    </source>
</evidence>
<feature type="region of interest" description="Disordered" evidence="1">
    <location>
        <begin position="123"/>
        <end position="161"/>
    </location>
</feature>
<reference evidence="3" key="1">
    <citation type="submission" date="2016-10" db="EMBL/GenBank/DDBJ databases">
        <authorList>
            <person name="Varghese N."/>
            <person name="Submissions S."/>
        </authorList>
    </citation>
    <scope>NUCLEOTIDE SEQUENCE [LARGE SCALE GENOMIC DNA]</scope>
    <source>
        <strain evidence="3">DSM 44498</strain>
    </source>
</reference>
<dbReference type="AlphaFoldDB" id="A0A1H4M588"/>
<proteinExistence type="predicted"/>
<sequence>MRALAAADEEETAEQRHLVESRRTRATELADEVTRIRGGADRGSAGAAATIGRLESDLDDARVASRVERTRIDDIRGELGTARADFAASRTQTVAVRERGEELRAELAEVRRCPTSTIGRDARWHDTATPHLTRGGLPVVDPEGAADERRRCGTGGFAARR</sequence>
<dbReference type="Proteomes" id="UP000183561">
    <property type="component" value="Unassembled WGS sequence"/>
</dbReference>
<keyword evidence="3" id="KW-1185">Reference proteome</keyword>
<evidence type="ECO:0000313" key="2">
    <source>
        <dbReference type="EMBL" id="SEB78211.1"/>
    </source>
</evidence>
<name>A0A1H4M588_9NOCA</name>
<gene>
    <name evidence="2" type="ORF">SAMN04490239_1639</name>
</gene>